<feature type="binding site" evidence="5">
    <location>
        <position position="146"/>
    </location>
    <ligand>
        <name>S-adenosyl-L-methionine</name>
        <dbReference type="ChEBI" id="CHEBI:59789"/>
    </ligand>
</feature>
<evidence type="ECO:0000256" key="5">
    <source>
        <dbReference type="HAMAP-Rule" id="MF_00587"/>
    </source>
</evidence>
<evidence type="ECO:0000313" key="6">
    <source>
        <dbReference type="EMBL" id="HEB48726.1"/>
    </source>
</evidence>
<comment type="subunit">
    <text evidence="5">Homodimer.</text>
</comment>
<keyword evidence="4 5" id="KW-0949">S-adenosyl-L-methionine</keyword>
<feature type="binding site" evidence="5">
    <location>
        <position position="179"/>
    </location>
    <ligand>
        <name>S-adenosyl-L-methionine</name>
        <dbReference type="ChEBI" id="CHEBI:59789"/>
    </ligand>
</feature>
<evidence type="ECO:0000256" key="1">
    <source>
        <dbReference type="ARBA" id="ARBA00022490"/>
    </source>
</evidence>
<dbReference type="EMBL" id="DSKP01000101">
    <property type="protein sequence ID" value="HEB48726.1"/>
    <property type="molecule type" value="Genomic_DNA"/>
</dbReference>
<keyword evidence="2 5" id="KW-0489">Methyltransferase</keyword>
<accession>A0A7C1P1B7</accession>
<dbReference type="InterPro" id="IPR029026">
    <property type="entry name" value="tRNA_m1G_MTases_N"/>
</dbReference>
<keyword evidence="1 5" id="KW-0963">Cytoplasm</keyword>
<proteinExistence type="inferred from homology"/>
<evidence type="ECO:0000256" key="3">
    <source>
        <dbReference type="ARBA" id="ARBA00022679"/>
    </source>
</evidence>
<dbReference type="GO" id="GO:0008757">
    <property type="term" value="F:S-adenosylmethionine-dependent methyltransferase activity"/>
    <property type="evidence" value="ECO:0007669"/>
    <property type="project" value="UniProtKB-UniRule"/>
</dbReference>
<keyword evidence="3 5" id="KW-0808">Transferase</keyword>
<evidence type="ECO:0000256" key="4">
    <source>
        <dbReference type="ARBA" id="ARBA00022691"/>
    </source>
</evidence>
<dbReference type="HAMAP" id="MF_00587">
    <property type="entry name" value="tRNA_methyltr_TrmY"/>
    <property type="match status" value="1"/>
</dbReference>
<evidence type="ECO:0000313" key="7">
    <source>
        <dbReference type="EMBL" id="HHP05877.1"/>
    </source>
</evidence>
<feature type="binding site" evidence="5">
    <location>
        <position position="124"/>
    </location>
    <ligand>
        <name>S-adenosyl-L-methionine</name>
        <dbReference type="ChEBI" id="CHEBI:59789"/>
    </ligand>
</feature>
<dbReference type="GO" id="GO:0005737">
    <property type="term" value="C:cytoplasm"/>
    <property type="evidence" value="ECO:0007669"/>
    <property type="project" value="UniProtKB-SubCell"/>
</dbReference>
<dbReference type="InterPro" id="IPR007158">
    <property type="entry name" value="TrmY"/>
</dbReference>
<keyword evidence="5" id="KW-0819">tRNA processing</keyword>
<dbReference type="Pfam" id="PF04013">
    <property type="entry name" value="Methyltrn_RNA_2"/>
    <property type="match status" value="1"/>
</dbReference>
<dbReference type="AlphaFoldDB" id="A0A7C1P1B7"/>
<reference evidence="6" key="1">
    <citation type="journal article" date="2020" name="mSystems">
        <title>Genome- and Community-Level Interaction Insights into Carbon Utilization and Element Cycling Functions of Hydrothermarchaeota in Hydrothermal Sediment.</title>
        <authorList>
            <person name="Zhou Z."/>
            <person name="Liu Y."/>
            <person name="Xu W."/>
            <person name="Pan J."/>
            <person name="Luo Z.H."/>
            <person name="Li M."/>
        </authorList>
    </citation>
    <scope>NUCLEOTIDE SEQUENCE [LARGE SCALE GENOMIC DNA]</scope>
    <source>
        <strain evidence="7">SpSt-1125</strain>
        <strain evidence="6">SpSt-25</strain>
    </source>
</reference>
<comment type="similarity">
    <text evidence="5">Belongs to the methyltransferase superfamily. TrmY family.</text>
</comment>
<dbReference type="EMBL" id="DRZM01000244">
    <property type="protein sequence ID" value="HHP05877.1"/>
    <property type="molecule type" value="Genomic_DNA"/>
</dbReference>
<comment type="caution">
    <text evidence="6">The sequence shown here is derived from an EMBL/GenBank/DDBJ whole genome shotgun (WGS) entry which is preliminary data.</text>
</comment>
<dbReference type="InterPro" id="IPR029028">
    <property type="entry name" value="Alpha/beta_knot_MTases"/>
</dbReference>
<dbReference type="Gene3D" id="3.40.1280.10">
    <property type="match status" value="1"/>
</dbReference>
<comment type="catalytic activity">
    <reaction evidence="5">
        <text>pseudouridine(54) in tRNA + S-adenosyl-L-methionine = N(1)-methylpseudouridine(54) in tRNA + S-adenosyl-L-homocysteine + H(+)</text>
        <dbReference type="Rhea" id="RHEA:55292"/>
        <dbReference type="Rhea" id="RHEA-COMP:14140"/>
        <dbReference type="Rhea" id="RHEA-COMP:14141"/>
        <dbReference type="ChEBI" id="CHEBI:15378"/>
        <dbReference type="ChEBI" id="CHEBI:57856"/>
        <dbReference type="ChEBI" id="CHEBI:59789"/>
        <dbReference type="ChEBI" id="CHEBI:65314"/>
        <dbReference type="ChEBI" id="CHEBI:74890"/>
        <dbReference type="EC" id="2.1.1.257"/>
    </reaction>
</comment>
<dbReference type="SUPFAM" id="SSF75217">
    <property type="entry name" value="alpha/beta knot"/>
    <property type="match status" value="1"/>
</dbReference>
<protein>
    <recommendedName>
        <fullName evidence="5">tRNA (pseudouridine(54)-N(1))-methyltransferase</fullName>
        <ecNumber evidence="5">2.1.1.257</ecNumber>
    </recommendedName>
</protein>
<dbReference type="GO" id="GO:0008175">
    <property type="term" value="F:tRNA methyltransferase activity"/>
    <property type="evidence" value="ECO:0007669"/>
    <property type="project" value="UniProtKB-UniRule"/>
</dbReference>
<gene>
    <name evidence="5" type="primary">trmY</name>
    <name evidence="7" type="ORF">ENM88_09090</name>
    <name evidence="6" type="ORF">ENP77_02900</name>
</gene>
<dbReference type="PANTHER" id="PTHR40703:SF1">
    <property type="entry name" value="TRNA (PSEUDOURIDINE(54)-N(1))-METHYLTRANSFERASE"/>
    <property type="match status" value="1"/>
</dbReference>
<comment type="subcellular location">
    <subcellularLocation>
        <location evidence="5">Cytoplasm</location>
    </subcellularLocation>
</comment>
<dbReference type="PANTHER" id="PTHR40703">
    <property type="entry name" value="TRNA (PSEUDOURIDINE(54)-N(1))-METHYLTRANSFERASE"/>
    <property type="match status" value="1"/>
</dbReference>
<comment type="caution">
    <text evidence="5">Lacks conserved residue(s) required for the propagation of feature annotation.</text>
</comment>
<organism evidence="6">
    <name type="scientific">Thermofilum pendens</name>
    <dbReference type="NCBI Taxonomy" id="2269"/>
    <lineage>
        <taxon>Archaea</taxon>
        <taxon>Thermoproteota</taxon>
        <taxon>Thermoprotei</taxon>
        <taxon>Thermofilales</taxon>
        <taxon>Thermofilaceae</taxon>
        <taxon>Thermofilum</taxon>
    </lineage>
</organism>
<sequence>MYRRVFVLHSNTGVTAPVFTEETLATRGGRMDVVARAFISALWDTTSPRRDTLFIAVLHGPPHPPVALYMDSSCTFARRPGERDVAATILSALRGEESCAATRKQGTLEVIRALRSEGFRAHLLVEDGEDLKRARLSSSRMVFVLGDHIGFPQELLAKLRLECDIAISLGKRPYLASHCIAYVHEVLDRATSTPS</sequence>
<comment type="function">
    <text evidence="5">Specifically catalyzes the N1-methylation of pseudouridine at position 54 (Psi54) in tRNAs.</text>
</comment>
<dbReference type="GO" id="GO:0030488">
    <property type="term" value="P:tRNA methylation"/>
    <property type="evidence" value="ECO:0007669"/>
    <property type="project" value="UniProtKB-UniRule"/>
</dbReference>
<name>A0A7C1P1B7_THEPE</name>
<evidence type="ECO:0000256" key="2">
    <source>
        <dbReference type="ARBA" id="ARBA00022603"/>
    </source>
</evidence>
<dbReference type="EC" id="2.1.1.257" evidence="5"/>